<dbReference type="InterPro" id="IPR013126">
    <property type="entry name" value="Hsp_70_fam"/>
</dbReference>
<dbReference type="AlphaFoldDB" id="A0A7S1JQX3"/>
<protein>
    <submittedName>
        <fullName evidence="3">Uncharacterized protein</fullName>
    </submittedName>
</protein>
<dbReference type="GO" id="GO:0005524">
    <property type="term" value="F:ATP binding"/>
    <property type="evidence" value="ECO:0007669"/>
    <property type="project" value="UniProtKB-KW"/>
</dbReference>
<proteinExistence type="predicted"/>
<gene>
    <name evidence="3" type="ORF">VBRA1451_LOCUS6037</name>
</gene>
<keyword evidence="2" id="KW-0067">ATP-binding</keyword>
<name>A0A7S1JQX3_9ALVE</name>
<dbReference type="EMBL" id="HBGB01010614">
    <property type="protein sequence ID" value="CAD9050975.1"/>
    <property type="molecule type" value="Transcribed_RNA"/>
</dbReference>
<sequence length="187" mass="20627">MSKEEPWQAAHAAMQRRLDALERQGDNKTDMPGKIRALEAQLARLSRLVSVTPLSLGLDAQVRDGRDMEARLNSACDSGTVVRIIERNSTIPTKKSKVFHARGATKMYFKVYEGEHEKASDNNLLGEFAFTGIQGEKLEVAMEIDADGILYVSATEQPTGRRQSLTIDSGTSAFKSLVDISKKVQQS</sequence>
<reference evidence="3" key="1">
    <citation type="submission" date="2021-01" db="EMBL/GenBank/DDBJ databases">
        <authorList>
            <person name="Corre E."/>
            <person name="Pelletier E."/>
            <person name="Niang G."/>
            <person name="Scheremetjew M."/>
            <person name="Finn R."/>
            <person name="Kale V."/>
            <person name="Holt S."/>
            <person name="Cochrane G."/>
            <person name="Meng A."/>
            <person name="Brown T."/>
            <person name="Cohen L."/>
        </authorList>
    </citation>
    <scope>NUCLEOTIDE SEQUENCE</scope>
    <source>
        <strain evidence="3">CCMP3346</strain>
    </source>
</reference>
<dbReference type="GO" id="GO:0140662">
    <property type="term" value="F:ATP-dependent protein folding chaperone"/>
    <property type="evidence" value="ECO:0007669"/>
    <property type="project" value="InterPro"/>
</dbReference>
<dbReference type="SUPFAM" id="SSF100920">
    <property type="entry name" value="Heat shock protein 70kD (HSP70), peptide-binding domain"/>
    <property type="match status" value="1"/>
</dbReference>
<dbReference type="PANTHER" id="PTHR19375">
    <property type="entry name" value="HEAT SHOCK PROTEIN 70KDA"/>
    <property type="match status" value="1"/>
</dbReference>
<evidence type="ECO:0000313" key="3">
    <source>
        <dbReference type="EMBL" id="CAD9050975.1"/>
    </source>
</evidence>
<evidence type="ECO:0000256" key="1">
    <source>
        <dbReference type="ARBA" id="ARBA00022741"/>
    </source>
</evidence>
<dbReference type="Gene3D" id="2.60.34.10">
    <property type="entry name" value="Substrate Binding Domain Of DNAk, Chain A, domain 1"/>
    <property type="match status" value="1"/>
</dbReference>
<evidence type="ECO:0000256" key="2">
    <source>
        <dbReference type="ARBA" id="ARBA00022840"/>
    </source>
</evidence>
<organism evidence="3">
    <name type="scientific">Vitrella brassicaformis</name>
    <dbReference type="NCBI Taxonomy" id="1169539"/>
    <lineage>
        <taxon>Eukaryota</taxon>
        <taxon>Sar</taxon>
        <taxon>Alveolata</taxon>
        <taxon>Colpodellida</taxon>
        <taxon>Vitrellaceae</taxon>
        <taxon>Vitrella</taxon>
    </lineage>
</organism>
<keyword evidence="1" id="KW-0547">Nucleotide-binding</keyword>
<dbReference type="Pfam" id="PF00012">
    <property type="entry name" value="HSP70"/>
    <property type="match status" value="1"/>
</dbReference>
<dbReference type="InterPro" id="IPR029047">
    <property type="entry name" value="HSP70_peptide-bd_sf"/>
</dbReference>
<accession>A0A7S1JQX3</accession>